<proteinExistence type="predicted"/>
<keyword evidence="3" id="KW-1185">Reference proteome</keyword>
<dbReference type="EMBL" id="JAUIZM010000010">
    <property type="protein sequence ID" value="KAK1360215.1"/>
    <property type="molecule type" value="Genomic_DNA"/>
</dbReference>
<evidence type="ECO:0000256" key="1">
    <source>
        <dbReference type="SAM" id="MobiDB-lite"/>
    </source>
</evidence>
<accession>A0AAD8H388</accession>
<organism evidence="2 3">
    <name type="scientific">Heracleum sosnowskyi</name>
    <dbReference type="NCBI Taxonomy" id="360622"/>
    <lineage>
        <taxon>Eukaryota</taxon>
        <taxon>Viridiplantae</taxon>
        <taxon>Streptophyta</taxon>
        <taxon>Embryophyta</taxon>
        <taxon>Tracheophyta</taxon>
        <taxon>Spermatophyta</taxon>
        <taxon>Magnoliopsida</taxon>
        <taxon>eudicotyledons</taxon>
        <taxon>Gunneridae</taxon>
        <taxon>Pentapetalae</taxon>
        <taxon>asterids</taxon>
        <taxon>campanulids</taxon>
        <taxon>Apiales</taxon>
        <taxon>Apiaceae</taxon>
        <taxon>Apioideae</taxon>
        <taxon>apioid superclade</taxon>
        <taxon>Tordylieae</taxon>
        <taxon>Tordyliinae</taxon>
        <taxon>Heracleum</taxon>
    </lineage>
</organism>
<reference evidence="2" key="1">
    <citation type="submission" date="2023-02" db="EMBL/GenBank/DDBJ databases">
        <title>Genome of toxic invasive species Heracleum sosnowskyi carries increased number of genes despite the absence of recent whole-genome duplications.</title>
        <authorList>
            <person name="Schelkunov M."/>
            <person name="Shtratnikova V."/>
            <person name="Makarenko M."/>
            <person name="Klepikova A."/>
            <person name="Omelchenko D."/>
            <person name="Novikova G."/>
            <person name="Obukhova E."/>
            <person name="Bogdanov V."/>
            <person name="Penin A."/>
            <person name="Logacheva M."/>
        </authorList>
    </citation>
    <scope>NUCLEOTIDE SEQUENCE</scope>
    <source>
        <strain evidence="2">Hsosn_3</strain>
        <tissue evidence="2">Leaf</tissue>
    </source>
</reference>
<evidence type="ECO:0000313" key="3">
    <source>
        <dbReference type="Proteomes" id="UP001237642"/>
    </source>
</evidence>
<sequence>MAPKVQNYIIPDTTNVLAIPSDAEASPGYKCFVKFVSDSYLRGALFTNPTLYQDVLEAFWSTATSEEIALEDGKTKLRITYAIKGVHISFDATDVNKALGITEMDATKEHFDREATVGELIRFLNFIYYTATIDRYETEETTYPMQMEASSPLIEISSLSHQIDTTTITPYVAIDDASKKLDSKFAPSSNSIPPQIEEWLQPSMHQIGIGLQVAIQTHQVVVNNGLKSTYNDVVKKFPQISSLDNQNALNQKRIAALDGEVSLLKNAQKNLTDSVEKHLAFGLETSTMIKALFKNAYGDRIPSTIPVREMAVSDYNILPDKAKEAFDEKFFGPKLSTSSTSLNPEIAALQSEMISLKQDNQDLATSVALMGEKNDQNSKDLNHSLQAIQAQLALLVTSQSEMPDNKPKGEKKVSKKETTRRVTRASSSRAKTAEVVVTENQAKVLAEEEKEDMAKIKETSVVLRKKKGKCISKNEQGKHVQDKEKVECVQTETEAHRLHLCYTALQRRHCHPPPRGATPCSVAASFLGDWSVLSNDGMQSYIMNSWAGTTSRVKTRSNRISKDQSEKVEYQYLIA</sequence>
<gene>
    <name evidence="2" type="ORF">POM88_044689</name>
</gene>
<dbReference type="Proteomes" id="UP001237642">
    <property type="component" value="Unassembled WGS sequence"/>
</dbReference>
<name>A0AAD8H388_9APIA</name>
<reference evidence="2" key="2">
    <citation type="submission" date="2023-05" db="EMBL/GenBank/DDBJ databases">
        <authorList>
            <person name="Schelkunov M.I."/>
        </authorList>
    </citation>
    <scope>NUCLEOTIDE SEQUENCE</scope>
    <source>
        <strain evidence="2">Hsosn_3</strain>
        <tissue evidence="2">Leaf</tissue>
    </source>
</reference>
<comment type="caution">
    <text evidence="2">The sequence shown here is derived from an EMBL/GenBank/DDBJ whole genome shotgun (WGS) entry which is preliminary data.</text>
</comment>
<feature type="region of interest" description="Disordered" evidence="1">
    <location>
        <begin position="398"/>
        <end position="431"/>
    </location>
</feature>
<dbReference type="AlphaFoldDB" id="A0AAD8H388"/>
<protein>
    <submittedName>
        <fullName evidence="2">Uncharacterized protein</fullName>
    </submittedName>
</protein>
<evidence type="ECO:0000313" key="2">
    <source>
        <dbReference type="EMBL" id="KAK1360215.1"/>
    </source>
</evidence>
<feature type="compositionally biased region" description="Basic and acidic residues" evidence="1">
    <location>
        <begin position="403"/>
        <end position="420"/>
    </location>
</feature>